<dbReference type="RefSeq" id="WP_100916654.1">
    <property type="nucleotide sequence ID" value="NZ_CP025057.1"/>
</dbReference>
<proteinExistence type="predicted"/>
<feature type="transmembrane region" description="Helical" evidence="1">
    <location>
        <begin position="178"/>
        <end position="196"/>
    </location>
</feature>
<dbReference type="AlphaFoldDB" id="A0A2K8SDY7"/>
<feature type="transmembrane region" description="Helical" evidence="1">
    <location>
        <begin position="108"/>
        <end position="129"/>
    </location>
</feature>
<dbReference type="NCBIfam" id="NF038065">
    <property type="entry name" value="Pr6Pr"/>
    <property type="match status" value="1"/>
</dbReference>
<sequence>MFITKNNLKDWRLWYKLIVALLILTFIFEMLIKGLVNIGNDSSKNQPSIWTIWSKDEAGKIIGYDYYGYVINFFSFFTIQSNILIVVWLLVGFFNHNKEGEIKILQKSFSLSVITYITITAMIFNFMLLPQVLASGDNNFGALWWVEQMIVHTFGPIAAVVYFLFFMKQNLEFNFKKFIKKDFWIIAIYPVAYLVYTLSRGELIYRSYGSDASLAHKHQAYPYFFLEIHNKNALGLGNESFMNNGLTWLFIAIITIVGIIIGLGSLYLFIGSKTSNIRESWKNKNNEKKS</sequence>
<name>A0A2K8SDY7_9MOLU</name>
<evidence type="ECO:0000256" key="1">
    <source>
        <dbReference type="SAM" id="Phobius"/>
    </source>
</evidence>
<evidence type="ECO:0000313" key="3">
    <source>
        <dbReference type="Proteomes" id="UP000231823"/>
    </source>
</evidence>
<reference evidence="2 3" key="1">
    <citation type="submission" date="2017-12" db="EMBL/GenBank/DDBJ databases">
        <title>Complete genome sequence of Spiroplasma floricola 23-6 (ATCC 29989).</title>
        <authorList>
            <person name="Tsai Y.-M."/>
            <person name="Wu P.-S."/>
            <person name="Lo W.-S."/>
            <person name="Kuo C.-H."/>
        </authorList>
    </citation>
    <scope>NUCLEOTIDE SEQUENCE [LARGE SCALE GENOMIC DNA]</scope>
    <source>
        <strain evidence="2 3">23-6</strain>
    </source>
</reference>
<gene>
    <name evidence="2" type="ORF">SFLOR_v1c06260</name>
</gene>
<keyword evidence="1" id="KW-0472">Membrane</keyword>
<accession>A0A2K8SDY7</accession>
<feature type="transmembrane region" description="Helical" evidence="1">
    <location>
        <begin position="246"/>
        <end position="270"/>
    </location>
</feature>
<evidence type="ECO:0000313" key="2">
    <source>
        <dbReference type="EMBL" id="AUB31676.1"/>
    </source>
</evidence>
<protein>
    <submittedName>
        <fullName evidence="2">Uncharacterized protein</fullName>
    </submittedName>
</protein>
<keyword evidence="1" id="KW-1133">Transmembrane helix</keyword>
<dbReference type="OrthoDB" id="389275at2"/>
<dbReference type="Proteomes" id="UP000231823">
    <property type="component" value="Chromosome"/>
</dbReference>
<organism evidence="2 3">
    <name type="scientific">Spiroplasma floricola 23-6</name>
    <dbReference type="NCBI Taxonomy" id="1336749"/>
    <lineage>
        <taxon>Bacteria</taxon>
        <taxon>Bacillati</taxon>
        <taxon>Mycoplasmatota</taxon>
        <taxon>Mollicutes</taxon>
        <taxon>Entomoplasmatales</taxon>
        <taxon>Spiroplasmataceae</taxon>
        <taxon>Spiroplasma</taxon>
    </lineage>
</organism>
<dbReference type="InterPro" id="IPR049713">
    <property type="entry name" value="Pr6Pr-like"/>
</dbReference>
<feature type="transmembrane region" description="Helical" evidence="1">
    <location>
        <begin position="12"/>
        <end position="32"/>
    </location>
</feature>
<keyword evidence="1" id="KW-0812">Transmembrane</keyword>
<keyword evidence="3" id="KW-1185">Reference proteome</keyword>
<dbReference type="KEGG" id="sfz:SFLOR_v1c06260"/>
<feature type="transmembrane region" description="Helical" evidence="1">
    <location>
        <begin position="149"/>
        <end position="166"/>
    </location>
</feature>
<feature type="transmembrane region" description="Helical" evidence="1">
    <location>
        <begin position="73"/>
        <end position="96"/>
    </location>
</feature>
<dbReference type="EMBL" id="CP025057">
    <property type="protein sequence ID" value="AUB31676.1"/>
    <property type="molecule type" value="Genomic_DNA"/>
</dbReference>